<keyword evidence="1" id="KW-0805">Transcription regulation</keyword>
<evidence type="ECO:0000256" key="1">
    <source>
        <dbReference type="ARBA" id="ARBA00023015"/>
    </source>
</evidence>
<protein>
    <submittedName>
        <fullName evidence="5">Helix-turn-helix domain-containing protein</fullName>
    </submittedName>
</protein>
<evidence type="ECO:0000259" key="4">
    <source>
        <dbReference type="PROSITE" id="PS01124"/>
    </source>
</evidence>
<dbReference type="InterPro" id="IPR009057">
    <property type="entry name" value="Homeodomain-like_sf"/>
</dbReference>
<comment type="caution">
    <text evidence="5">The sequence shown here is derived from an EMBL/GenBank/DDBJ whole genome shotgun (WGS) entry which is preliminary data.</text>
</comment>
<evidence type="ECO:0000313" key="5">
    <source>
        <dbReference type="EMBL" id="MFD1224214.1"/>
    </source>
</evidence>
<keyword evidence="3" id="KW-0804">Transcription</keyword>
<name>A0ABW3UVB8_9BACL</name>
<dbReference type="PANTHER" id="PTHR43280">
    <property type="entry name" value="ARAC-FAMILY TRANSCRIPTIONAL REGULATOR"/>
    <property type="match status" value="1"/>
</dbReference>
<dbReference type="SUPFAM" id="SSF51215">
    <property type="entry name" value="Regulatory protein AraC"/>
    <property type="match status" value="1"/>
</dbReference>
<dbReference type="InterPro" id="IPR020449">
    <property type="entry name" value="Tscrpt_reg_AraC-type_HTH"/>
</dbReference>
<reference evidence="6" key="1">
    <citation type="journal article" date="2019" name="Int. J. Syst. Evol. Microbiol.">
        <title>The Global Catalogue of Microorganisms (GCM) 10K type strain sequencing project: providing services to taxonomists for standard genome sequencing and annotation.</title>
        <authorList>
            <consortium name="The Broad Institute Genomics Platform"/>
            <consortium name="The Broad Institute Genome Sequencing Center for Infectious Disease"/>
            <person name="Wu L."/>
            <person name="Ma J."/>
        </authorList>
    </citation>
    <scope>NUCLEOTIDE SEQUENCE [LARGE SCALE GENOMIC DNA]</scope>
    <source>
        <strain evidence="6">CCUG 53270</strain>
    </source>
</reference>
<dbReference type="Pfam" id="PF12833">
    <property type="entry name" value="HTH_18"/>
    <property type="match status" value="1"/>
</dbReference>
<dbReference type="InterPro" id="IPR003313">
    <property type="entry name" value="AraC-bd"/>
</dbReference>
<feature type="domain" description="HTH araC/xylS-type" evidence="4">
    <location>
        <begin position="172"/>
        <end position="271"/>
    </location>
</feature>
<dbReference type="SMART" id="SM00342">
    <property type="entry name" value="HTH_ARAC"/>
    <property type="match status" value="1"/>
</dbReference>
<evidence type="ECO:0000256" key="3">
    <source>
        <dbReference type="ARBA" id="ARBA00023163"/>
    </source>
</evidence>
<evidence type="ECO:0000256" key="2">
    <source>
        <dbReference type="ARBA" id="ARBA00023125"/>
    </source>
</evidence>
<dbReference type="RefSeq" id="WP_079911897.1">
    <property type="nucleotide sequence ID" value="NZ_BAABJG010000023.1"/>
</dbReference>
<dbReference type="Gene3D" id="2.60.120.280">
    <property type="entry name" value="Regulatory protein AraC"/>
    <property type="match status" value="1"/>
</dbReference>
<gene>
    <name evidence="5" type="ORF">ACFQ4B_29330</name>
</gene>
<dbReference type="PANTHER" id="PTHR43280:SF28">
    <property type="entry name" value="HTH-TYPE TRANSCRIPTIONAL ACTIVATOR RHAS"/>
    <property type="match status" value="1"/>
</dbReference>
<dbReference type="Proteomes" id="UP001597180">
    <property type="component" value="Unassembled WGS sequence"/>
</dbReference>
<dbReference type="InterPro" id="IPR018062">
    <property type="entry name" value="HTH_AraC-typ_CS"/>
</dbReference>
<dbReference type="PROSITE" id="PS01124">
    <property type="entry name" value="HTH_ARAC_FAMILY_2"/>
    <property type="match status" value="1"/>
</dbReference>
<organism evidence="5 6">
    <name type="scientific">Paenibacillus vulneris</name>
    <dbReference type="NCBI Taxonomy" id="1133364"/>
    <lineage>
        <taxon>Bacteria</taxon>
        <taxon>Bacillati</taxon>
        <taxon>Bacillota</taxon>
        <taxon>Bacilli</taxon>
        <taxon>Bacillales</taxon>
        <taxon>Paenibacillaceae</taxon>
        <taxon>Paenibacillus</taxon>
    </lineage>
</organism>
<dbReference type="SUPFAM" id="SSF46689">
    <property type="entry name" value="Homeodomain-like"/>
    <property type="match status" value="2"/>
</dbReference>
<dbReference type="Gene3D" id="1.10.10.60">
    <property type="entry name" value="Homeodomain-like"/>
    <property type="match status" value="2"/>
</dbReference>
<dbReference type="InterPro" id="IPR037923">
    <property type="entry name" value="HTH-like"/>
</dbReference>
<accession>A0ABW3UVB8</accession>
<keyword evidence="6" id="KW-1185">Reference proteome</keyword>
<dbReference type="Pfam" id="PF02311">
    <property type="entry name" value="AraC_binding"/>
    <property type="match status" value="1"/>
</dbReference>
<sequence>MNKFVLPIITSEKQFPFYVYSVGGMVNQTPIRRLHGYPHYVWLHTIRGAGRLLLNGVEHSLTEQSGLLLYPESSYVYSAVEEPWETHWVAFSGHAVGSFLQQTGLHSSQVFKHINLQLLDRLINDIYVSALSNHPDSGLLSSGKLYSFLIELSRSVNQEHYETSSSTYHRLQPVLSHIEAHLSEDISLDQLAEIIRVSPQYLCRLFKQSLQMSPVMYLIRLRLQKAKELLLDQEELSVADIGSRVGFQAPSYFCAVFKQHEGMTPLEYRKYYK</sequence>
<keyword evidence="2" id="KW-0238">DNA-binding</keyword>
<evidence type="ECO:0000313" key="6">
    <source>
        <dbReference type="Proteomes" id="UP001597180"/>
    </source>
</evidence>
<dbReference type="EMBL" id="JBHTLU010000043">
    <property type="protein sequence ID" value="MFD1224214.1"/>
    <property type="molecule type" value="Genomic_DNA"/>
</dbReference>
<dbReference type="PRINTS" id="PR00032">
    <property type="entry name" value="HTHARAC"/>
</dbReference>
<dbReference type="PROSITE" id="PS00041">
    <property type="entry name" value="HTH_ARAC_FAMILY_1"/>
    <property type="match status" value="1"/>
</dbReference>
<dbReference type="InterPro" id="IPR018060">
    <property type="entry name" value="HTH_AraC"/>
</dbReference>
<proteinExistence type="predicted"/>